<dbReference type="PANTHER" id="PTHR33112">
    <property type="entry name" value="DOMAIN PROTEIN, PUTATIVE-RELATED"/>
    <property type="match status" value="1"/>
</dbReference>
<dbReference type="OrthoDB" id="47007at2759"/>
<dbReference type="EMBL" id="KV875112">
    <property type="protein sequence ID" value="OIW22626.1"/>
    <property type="molecule type" value="Genomic_DNA"/>
</dbReference>
<dbReference type="Pfam" id="PF06985">
    <property type="entry name" value="HET"/>
    <property type="match status" value="1"/>
</dbReference>
<feature type="region of interest" description="Disordered" evidence="1">
    <location>
        <begin position="23"/>
        <end position="44"/>
    </location>
</feature>
<dbReference type="Proteomes" id="UP000182658">
    <property type="component" value="Unassembled WGS sequence"/>
</dbReference>
<keyword evidence="4" id="KW-1185">Reference proteome</keyword>
<reference evidence="3 4" key="1">
    <citation type="submission" date="2016-10" db="EMBL/GenBank/DDBJ databases">
        <title>Draft genome sequence of Coniochaeta ligniaria NRRL30616, a lignocellulolytic fungus for bioabatement of inhibitors in plant biomass hydrolysates.</title>
        <authorList>
            <consortium name="DOE Joint Genome Institute"/>
            <person name="Jimenez D.J."/>
            <person name="Hector R.E."/>
            <person name="Riley R."/>
            <person name="Sun H."/>
            <person name="Grigoriev I.V."/>
            <person name="Van Elsas J.D."/>
            <person name="Nichols N.N."/>
        </authorList>
    </citation>
    <scope>NUCLEOTIDE SEQUENCE [LARGE SCALE GENOMIC DNA]</scope>
    <source>
        <strain evidence="3 4">NRRL 30616</strain>
    </source>
</reference>
<dbReference type="PANTHER" id="PTHR33112:SF16">
    <property type="entry name" value="HETEROKARYON INCOMPATIBILITY DOMAIN-CONTAINING PROTEIN"/>
    <property type="match status" value="1"/>
</dbReference>
<name>A0A1J7J563_9PEZI</name>
<dbReference type="STRING" id="1408157.A0A1J7J563"/>
<gene>
    <name evidence="3" type="ORF">CONLIGDRAFT_638235</name>
</gene>
<evidence type="ECO:0000259" key="2">
    <source>
        <dbReference type="Pfam" id="PF06985"/>
    </source>
</evidence>
<dbReference type="AlphaFoldDB" id="A0A1J7J563"/>
<organism evidence="3 4">
    <name type="scientific">Coniochaeta ligniaria NRRL 30616</name>
    <dbReference type="NCBI Taxonomy" id="1408157"/>
    <lineage>
        <taxon>Eukaryota</taxon>
        <taxon>Fungi</taxon>
        <taxon>Dikarya</taxon>
        <taxon>Ascomycota</taxon>
        <taxon>Pezizomycotina</taxon>
        <taxon>Sordariomycetes</taxon>
        <taxon>Sordariomycetidae</taxon>
        <taxon>Coniochaetales</taxon>
        <taxon>Coniochaetaceae</taxon>
        <taxon>Coniochaeta</taxon>
    </lineage>
</organism>
<accession>A0A1J7J563</accession>
<protein>
    <submittedName>
        <fullName evidence="3">HET-domain-containing protein</fullName>
    </submittedName>
</protein>
<sequence length="734" mass="81329">MSRLNIFKKFPRLALGPSALTNADTQPEYTPPIPSPSIQPVAGPPEIKVHAPVPSSRSSFSILAPPPCSICAPLVAGAEQPVRKADLERSAGSGCTICALLLEACAGTVHLESFDHMSGWSDGDVFGLSLGGNEPEATGEPNQGVDPTAAVIVLACNGETSTTPFNWLPQTKKSPFSRTSRGDMQRISAWVCQCQQNHTSCRQNVSPILPTRVIDVGSATEQPFLKVTARHEAGRYLALSHRWGSLQPVNMLSTTKSNIDQLCRSIPFESFPLTFRHAIEVGRLLGVRYLWIDSLCIVQDDIKDWETQAARMGDIFENAYATLFAERAAGCDGGLFQTPEDTGNAGDWVREIGYYNPLSGQRHQILVSYRLSHYPSSLEGAFCLVDKPVSYLQDRGWILQEEVLSRRKICFSETELHWQCFEKTMCECGMESSVGGPFSRDPTCNLLLTRRQDGTVTRGLSSSASLGRRKAVDPNRAWMKLVEIYTQRKFTVERDRLSALAGVASKSERPAYSYLAGIWLEDAGLQLLWRGLNTGVKCRRYDRYYAPTWSWASVRGPVCFCRVGSGRGFYEERLVWQVLSGRCRPSGENPMGSVTSGVVRIRGWVTAVLVEERKGATRPENTYGIFDNMGVYERHDDDGTTYHLELRADVAQTTEDRARPGLPASIVSLDTEKDWELFAVNKVQRLHYIIASIGNPSGAFMSEDISRTMGLLIRKSPTQEGAWERVCLIAPHGW</sequence>
<evidence type="ECO:0000313" key="3">
    <source>
        <dbReference type="EMBL" id="OIW22626.1"/>
    </source>
</evidence>
<evidence type="ECO:0000313" key="4">
    <source>
        <dbReference type="Proteomes" id="UP000182658"/>
    </source>
</evidence>
<dbReference type="InParanoid" id="A0A1J7J563"/>
<proteinExistence type="predicted"/>
<evidence type="ECO:0000256" key="1">
    <source>
        <dbReference type="SAM" id="MobiDB-lite"/>
    </source>
</evidence>
<dbReference type="InterPro" id="IPR010730">
    <property type="entry name" value="HET"/>
</dbReference>
<feature type="domain" description="Heterokaryon incompatibility" evidence="2">
    <location>
        <begin position="236"/>
        <end position="401"/>
    </location>
</feature>